<dbReference type="PANTHER" id="PTHR30327:SF1">
    <property type="entry name" value="UPF0301 PROTEIN YQGE"/>
    <property type="match status" value="1"/>
</dbReference>
<evidence type="ECO:0000256" key="1">
    <source>
        <dbReference type="ARBA" id="ARBA00009600"/>
    </source>
</evidence>
<evidence type="ECO:0000313" key="4">
    <source>
        <dbReference type="Proteomes" id="UP000613768"/>
    </source>
</evidence>
<evidence type="ECO:0000313" key="3">
    <source>
        <dbReference type="EMBL" id="MBD8525574.1"/>
    </source>
</evidence>
<accession>A0AAW3ZJ72</accession>
<dbReference type="Gene3D" id="3.40.1740.10">
    <property type="entry name" value="VC0467-like"/>
    <property type="match status" value="1"/>
</dbReference>
<comment type="similarity">
    <text evidence="1 2">Belongs to the UPF0301 (AlgH) family.</text>
</comment>
<organism evidence="3 4">
    <name type="scientific">Pseudomarimonas arenosa</name>
    <dbReference type="NCBI Taxonomy" id="2774145"/>
    <lineage>
        <taxon>Bacteria</taxon>
        <taxon>Pseudomonadati</taxon>
        <taxon>Pseudomonadota</taxon>
        <taxon>Gammaproteobacteria</taxon>
        <taxon>Lysobacterales</taxon>
        <taxon>Lysobacteraceae</taxon>
        <taxon>Pseudomarimonas</taxon>
    </lineage>
</organism>
<proteinExistence type="inferred from homology"/>
<sequence>MDADRFLANHFLIAVPGMSDPSFSKAVTLLCQHNEDGAMGLMINRLSDFTLGDILNQMNIKTEDADLSATPVLAGGPVQPERGFVLHTETEQTWDSSFQISPHLWLTTSRDILIAMAEGKGPAQAVVALGYAGWTAGQLEDELQDDAWLTVPAAAQIVFDTDLDQRWTAAARLIGIDLSLLTSYSGHA</sequence>
<dbReference type="Proteomes" id="UP000613768">
    <property type="component" value="Unassembled WGS sequence"/>
</dbReference>
<evidence type="ECO:0000256" key="2">
    <source>
        <dbReference type="HAMAP-Rule" id="MF_00758"/>
    </source>
</evidence>
<keyword evidence="4" id="KW-1185">Reference proteome</keyword>
<dbReference type="EMBL" id="JACYTR010000010">
    <property type="protein sequence ID" value="MBD8525574.1"/>
    <property type="molecule type" value="Genomic_DNA"/>
</dbReference>
<dbReference type="HAMAP" id="MF_00758">
    <property type="entry name" value="UPF0301"/>
    <property type="match status" value="1"/>
</dbReference>
<comment type="caution">
    <text evidence="3">The sequence shown here is derived from an EMBL/GenBank/DDBJ whole genome shotgun (WGS) entry which is preliminary data.</text>
</comment>
<reference evidence="3 4" key="1">
    <citation type="submission" date="2020-09" db="EMBL/GenBank/DDBJ databases">
        <title>Pseudoxanthomonas sp. CAU 1598 isolated from sand of Yaerae Beach.</title>
        <authorList>
            <person name="Kim W."/>
        </authorList>
    </citation>
    <scope>NUCLEOTIDE SEQUENCE [LARGE SCALE GENOMIC DNA]</scope>
    <source>
        <strain evidence="3 4">CAU 1598</strain>
    </source>
</reference>
<dbReference type="RefSeq" id="WP_192028920.1">
    <property type="nucleotide sequence ID" value="NZ_JACYTR010000010.1"/>
</dbReference>
<dbReference type="InterPro" id="IPR003774">
    <property type="entry name" value="AlgH-like"/>
</dbReference>
<protein>
    <recommendedName>
        <fullName evidence="2">UPF0301 protein IFO71_07455</fullName>
    </recommendedName>
</protein>
<gene>
    <name evidence="3" type="ORF">IFO71_07455</name>
</gene>
<dbReference type="PANTHER" id="PTHR30327">
    <property type="entry name" value="UNCHARACTERIZED PROTEIN YQGE"/>
    <property type="match status" value="1"/>
</dbReference>
<dbReference type="Pfam" id="PF02622">
    <property type="entry name" value="DUF179"/>
    <property type="match status" value="1"/>
</dbReference>
<dbReference type="NCBIfam" id="NF001266">
    <property type="entry name" value="PRK00228.1-1"/>
    <property type="match status" value="1"/>
</dbReference>
<dbReference type="GO" id="GO:0005829">
    <property type="term" value="C:cytosol"/>
    <property type="evidence" value="ECO:0007669"/>
    <property type="project" value="TreeGrafter"/>
</dbReference>
<name>A0AAW3ZJ72_9GAMM</name>
<dbReference type="AlphaFoldDB" id="A0AAW3ZJ72"/>
<dbReference type="SUPFAM" id="SSF143456">
    <property type="entry name" value="VC0467-like"/>
    <property type="match status" value="1"/>
</dbReference>